<evidence type="ECO:0000256" key="2">
    <source>
        <dbReference type="ARBA" id="ARBA00022737"/>
    </source>
</evidence>
<protein>
    <recommendedName>
        <fullName evidence="6">WD40 repeat-like protein</fullName>
    </recommendedName>
</protein>
<feature type="compositionally biased region" description="Basic and acidic residues" evidence="3">
    <location>
        <begin position="39"/>
        <end position="59"/>
    </location>
</feature>
<evidence type="ECO:0000313" key="4">
    <source>
        <dbReference type="EMBL" id="KAF2718509.1"/>
    </source>
</evidence>
<proteinExistence type="predicted"/>
<keyword evidence="2" id="KW-0677">Repeat</keyword>
<dbReference type="AlphaFoldDB" id="A0A9P4Q2D9"/>
<dbReference type="InterPro" id="IPR015943">
    <property type="entry name" value="WD40/YVTN_repeat-like_dom_sf"/>
</dbReference>
<organism evidence="4 5">
    <name type="scientific">Polychaeton citri CBS 116435</name>
    <dbReference type="NCBI Taxonomy" id="1314669"/>
    <lineage>
        <taxon>Eukaryota</taxon>
        <taxon>Fungi</taxon>
        <taxon>Dikarya</taxon>
        <taxon>Ascomycota</taxon>
        <taxon>Pezizomycotina</taxon>
        <taxon>Dothideomycetes</taxon>
        <taxon>Dothideomycetidae</taxon>
        <taxon>Capnodiales</taxon>
        <taxon>Capnodiaceae</taxon>
        <taxon>Polychaeton</taxon>
    </lineage>
</organism>
<sequence length="457" mass="50657">MNLGSIPGYYYDEEKQKYFKVLKNHNTLPSASRYSKQNIRREQQDTKKRKRQQLDEATRKAKTVTLPPIITNPIVSGIGLERELGSTRPSTIALRRDAAHMSRLKPMVTYTYPKKGPHQDAAFQKISPFQEGHCGLLAYNSHGRGYLVPIFHPLDSHSRSDDDFLYSEMIGLRGEITSVAVSDKHFAATSLGLNTLLAGELCHHDPTYGRVQEYPSTSPSAITLSDDIETSLWQCKIMGNLTAVGSSKTVHCADVETKEVFHMDQTGSYRALDWLDHRIIAAGQSNGGFHNHVALWDTRTNGTSMRFRRTERLKGVRNVSNNVTGVLAANGSGFQLLTSTHNCINLFDTRYPKDNHPLLQIEHQHVSPMLVFATDGSGVVAAVDSQENPIAYSLINGKELEILTQDSLSGGARINSLQFLDDLNGSPTVVACTRNNIIAWKHGGSLAATDEHEECDI</sequence>
<evidence type="ECO:0008006" key="6">
    <source>
        <dbReference type="Google" id="ProtNLM"/>
    </source>
</evidence>
<evidence type="ECO:0000256" key="1">
    <source>
        <dbReference type="ARBA" id="ARBA00022574"/>
    </source>
</evidence>
<dbReference type="InterPro" id="IPR052254">
    <property type="entry name" value="CUL4-DDB1_E3_ligase_receptor"/>
</dbReference>
<dbReference type="InterPro" id="IPR036322">
    <property type="entry name" value="WD40_repeat_dom_sf"/>
</dbReference>
<comment type="caution">
    <text evidence="4">The sequence shown here is derived from an EMBL/GenBank/DDBJ whole genome shotgun (WGS) entry which is preliminary data.</text>
</comment>
<dbReference type="Proteomes" id="UP000799441">
    <property type="component" value="Unassembled WGS sequence"/>
</dbReference>
<feature type="region of interest" description="Disordered" evidence="3">
    <location>
        <begin position="29"/>
        <end position="60"/>
    </location>
</feature>
<evidence type="ECO:0000256" key="3">
    <source>
        <dbReference type="SAM" id="MobiDB-lite"/>
    </source>
</evidence>
<accession>A0A9P4Q2D9</accession>
<keyword evidence="5" id="KW-1185">Reference proteome</keyword>
<dbReference type="PANTHER" id="PTHR44472:SF1">
    <property type="entry name" value="DDB1 AND CUL4 ASSOCIATED FACTOR 4"/>
    <property type="match status" value="1"/>
</dbReference>
<dbReference type="EMBL" id="MU003823">
    <property type="protein sequence ID" value="KAF2718509.1"/>
    <property type="molecule type" value="Genomic_DNA"/>
</dbReference>
<dbReference type="Gene3D" id="2.130.10.10">
    <property type="entry name" value="YVTN repeat-like/Quinoprotein amine dehydrogenase"/>
    <property type="match status" value="1"/>
</dbReference>
<dbReference type="SUPFAM" id="SSF50978">
    <property type="entry name" value="WD40 repeat-like"/>
    <property type="match status" value="1"/>
</dbReference>
<reference evidence="4" key="1">
    <citation type="journal article" date="2020" name="Stud. Mycol.">
        <title>101 Dothideomycetes genomes: a test case for predicting lifestyles and emergence of pathogens.</title>
        <authorList>
            <person name="Haridas S."/>
            <person name="Albert R."/>
            <person name="Binder M."/>
            <person name="Bloem J."/>
            <person name="Labutti K."/>
            <person name="Salamov A."/>
            <person name="Andreopoulos B."/>
            <person name="Baker S."/>
            <person name="Barry K."/>
            <person name="Bills G."/>
            <person name="Bluhm B."/>
            <person name="Cannon C."/>
            <person name="Castanera R."/>
            <person name="Culley D."/>
            <person name="Daum C."/>
            <person name="Ezra D."/>
            <person name="Gonzalez J."/>
            <person name="Henrissat B."/>
            <person name="Kuo A."/>
            <person name="Liang C."/>
            <person name="Lipzen A."/>
            <person name="Lutzoni F."/>
            <person name="Magnuson J."/>
            <person name="Mondo S."/>
            <person name="Nolan M."/>
            <person name="Ohm R."/>
            <person name="Pangilinan J."/>
            <person name="Park H.-J."/>
            <person name="Ramirez L."/>
            <person name="Alfaro M."/>
            <person name="Sun H."/>
            <person name="Tritt A."/>
            <person name="Yoshinaga Y."/>
            <person name="Zwiers L.-H."/>
            <person name="Turgeon B."/>
            <person name="Goodwin S."/>
            <person name="Spatafora J."/>
            <person name="Crous P."/>
            <person name="Grigoriev I."/>
        </authorList>
    </citation>
    <scope>NUCLEOTIDE SEQUENCE</scope>
    <source>
        <strain evidence="4">CBS 116435</strain>
    </source>
</reference>
<keyword evidence="1" id="KW-0853">WD repeat</keyword>
<gene>
    <name evidence="4" type="ORF">K431DRAFT_314824</name>
</gene>
<dbReference type="GO" id="GO:0080008">
    <property type="term" value="C:Cul4-RING E3 ubiquitin ligase complex"/>
    <property type="evidence" value="ECO:0007669"/>
    <property type="project" value="TreeGrafter"/>
</dbReference>
<dbReference type="PANTHER" id="PTHR44472">
    <property type="entry name" value="DDB1- AND CUL4-ASSOCIATED FACTOR 4-RELATED"/>
    <property type="match status" value="1"/>
</dbReference>
<evidence type="ECO:0000313" key="5">
    <source>
        <dbReference type="Proteomes" id="UP000799441"/>
    </source>
</evidence>
<name>A0A9P4Q2D9_9PEZI</name>
<dbReference type="OrthoDB" id="128867at2759"/>